<protein>
    <recommendedName>
        <fullName evidence="4">Lipoprotein</fullName>
    </recommendedName>
</protein>
<evidence type="ECO:0000256" key="1">
    <source>
        <dbReference type="SAM" id="SignalP"/>
    </source>
</evidence>
<keyword evidence="1" id="KW-0732">Signal</keyword>
<evidence type="ECO:0008006" key="4">
    <source>
        <dbReference type="Google" id="ProtNLM"/>
    </source>
</evidence>
<organism evidence="2 3">
    <name type="scientific">Asticcacaulis biprosthecium C19</name>
    <dbReference type="NCBI Taxonomy" id="715226"/>
    <lineage>
        <taxon>Bacteria</taxon>
        <taxon>Pseudomonadati</taxon>
        <taxon>Pseudomonadota</taxon>
        <taxon>Alphaproteobacteria</taxon>
        <taxon>Caulobacterales</taxon>
        <taxon>Caulobacteraceae</taxon>
        <taxon>Asticcacaulis</taxon>
    </lineage>
</organism>
<dbReference type="STRING" id="715226.ABI_11240"/>
<dbReference type="HOGENOM" id="CLU_1431878_0_0_5"/>
<proteinExistence type="predicted"/>
<feature type="chain" id="PRO_5005676693" description="Lipoprotein" evidence="1">
    <location>
        <begin position="22"/>
        <end position="189"/>
    </location>
</feature>
<keyword evidence="3" id="KW-1185">Reference proteome</keyword>
<dbReference type="AlphaFoldDB" id="F4QHF0"/>
<dbReference type="Proteomes" id="UP000006512">
    <property type="component" value="Unassembled WGS sequence"/>
</dbReference>
<reference evidence="3" key="1">
    <citation type="submission" date="2011-03" db="EMBL/GenBank/DDBJ databases">
        <title>Draft genome sequence of Brevundimonas diminuta.</title>
        <authorList>
            <person name="Brown P.J.B."/>
            <person name="Buechlein A."/>
            <person name="Hemmerich C."/>
            <person name="Brun Y.V."/>
        </authorList>
    </citation>
    <scope>NUCLEOTIDE SEQUENCE [LARGE SCALE GENOMIC DNA]</scope>
    <source>
        <strain evidence="3">C19</strain>
    </source>
</reference>
<dbReference type="OrthoDB" id="8480592at2"/>
<feature type="signal peptide" evidence="1">
    <location>
        <begin position="1"/>
        <end position="21"/>
    </location>
</feature>
<evidence type="ECO:0000313" key="2">
    <source>
        <dbReference type="EMBL" id="EGF92687.1"/>
    </source>
</evidence>
<gene>
    <name evidence="2" type="ORF">ABI_11240</name>
</gene>
<dbReference type="EMBL" id="GL883077">
    <property type="protein sequence ID" value="EGF92687.1"/>
    <property type="molecule type" value="Genomic_DNA"/>
</dbReference>
<evidence type="ECO:0000313" key="3">
    <source>
        <dbReference type="Proteomes" id="UP000006512"/>
    </source>
</evidence>
<name>F4QHF0_9CAUL</name>
<accession>F4QHF0</accession>
<sequence>MFRTFASALLIVGSVSNTATAGAFGIEMGTPLVDLKVVGVFDDLSPVKSYDIRVPAPNPDFGIYTVDLSPRTGVCRIYAVSRNYPNDQSGAQIKAVYSRVKADLVRKYGQPAQQNQRPATRNFATSLHTDESNLTSGWIPNGGKADDVRAIHLMATAPDSSTTALMIAYAFTNDDACADLEAEAEGAGL</sequence>